<evidence type="ECO:0000256" key="1">
    <source>
        <dbReference type="ARBA" id="ARBA00022729"/>
    </source>
</evidence>
<accession>U4QME4</accession>
<evidence type="ECO:0000313" key="6">
    <source>
        <dbReference type="Proteomes" id="UP000017243"/>
    </source>
</evidence>
<reference evidence="5 6" key="1">
    <citation type="submission" date="2013-09" db="EMBL/GenBank/DDBJ databases">
        <title>Draft Genome Sequence of five Lactobacillus helveticus strains CIRM-BIA 101T, 103, 104, 951 and 953 isolated from milk product.</title>
        <authorList>
            <person name="Valence F."/>
            <person name="Chuat V."/>
            <person name="Ma L."/>
            <person name="Creno S."/>
            <person name="Falentin H."/>
            <person name="Lortal S."/>
            <person name="Bizet C."/>
            <person name="Clermont D."/>
            <person name="Loux V."/>
            <person name="Bouchier C."/>
            <person name="Cousin S."/>
        </authorList>
    </citation>
    <scope>NUCLEOTIDE SEQUENCE [LARGE SCALE GENOMIC DNA]</scope>
    <source>
        <strain evidence="5 6">CIRM-BIA 953</strain>
    </source>
</reference>
<evidence type="ECO:0000259" key="3">
    <source>
        <dbReference type="Pfam" id="PF04650"/>
    </source>
</evidence>
<feature type="domain" description="YSIRK Gram-positive signal peptide" evidence="3">
    <location>
        <begin position="17"/>
        <end position="41"/>
    </location>
</feature>
<feature type="domain" description="Mub B2-like" evidence="4">
    <location>
        <begin position="144"/>
        <end position="211"/>
    </location>
</feature>
<organism evidence="5 6">
    <name type="scientific">Lactobacillus helveticus CIRM-BIA 953</name>
    <dbReference type="NCBI Taxonomy" id="1226335"/>
    <lineage>
        <taxon>Bacteria</taxon>
        <taxon>Bacillati</taxon>
        <taxon>Bacillota</taxon>
        <taxon>Bacilli</taxon>
        <taxon>Lactobacillales</taxon>
        <taxon>Lactobacillaceae</taxon>
        <taxon>Lactobacillus</taxon>
    </lineage>
</organism>
<dbReference type="InterPro" id="IPR005877">
    <property type="entry name" value="YSIRK_signal_dom"/>
</dbReference>
<protein>
    <submittedName>
        <fullName evidence="5">Uncharacterized protein</fullName>
    </submittedName>
</protein>
<dbReference type="RefSeq" id="WP_023061753.1">
    <property type="nucleotide sequence ID" value="NZ_CBUH010000143.1"/>
</dbReference>
<keyword evidence="1" id="KW-0732">Signal</keyword>
<proteinExistence type="predicted"/>
<sequence>MLSKNNYKEKLQKMKPKKDRFSIRKFTVGAASVLIGFTFMGAVNSQEVKADTKPVSPEQSPATNEDKGEQKQSDAGAVQAEAETVDPNAHVETERVETQDNQAANVQTATDKENTLKVNSNVDTSAITTEAAKEEKTEASTNLDNERTFKRTINVELPKGRHYADGSNKQSIQQTVQFGRTANIDQTTGKVVSYDNWKAANNEGTDIPANKWDPRDVSLPSYTAKATTADGQNYDLINGTVVPRVKFDANMLDQYKDLQNKVINITYKANEVKRTIDFVNKDNETQVVGHQSVLGLTGTSVKYSLDGDADGKNKLNVPEGWESTYRAITIPFNGDASDNDPVKIPVVPQIISDPKDPHLNETVVENITTKLPDGRTFVDKDGKDTGLSEETRQVKIDFTRTMTAGDYNPWQSVTSFTGIKETPGPAATEFPAFKPTPVEGYTPVVTVNGGAVKLVNGEVPAQSALNGKDLTKDINVNISYKLTNPDATITHTVNYVDADNTKVGSQEFTNKPETKNVVENIQAPKGWTFVGADGKPAGNIGTVTINFGVKDSSQNIPVTHNIVKSYEYKDVTETINITAPEGGDFVDNQTKEHKSSEIIPVKLQVARLVTTDEFTGEVTPAGDWKTNTVDDSTKQLLTEFPERSLPTFKGYTPQTDKGTITDGKLSSFPLIKNGQPVQDFTVKITYKSNNPDYGK</sequence>
<feature type="region of interest" description="Disordered" evidence="2">
    <location>
        <begin position="48"/>
        <end position="86"/>
    </location>
</feature>
<dbReference type="InterPro" id="IPR041495">
    <property type="entry name" value="Mub_B2"/>
</dbReference>
<name>U4QME4_LACHE</name>
<gene>
    <name evidence="5" type="ORF">LHCIRMBIA953_02237</name>
</gene>
<evidence type="ECO:0000256" key="2">
    <source>
        <dbReference type="SAM" id="MobiDB-lite"/>
    </source>
</evidence>
<dbReference type="EMBL" id="CBUH010000143">
    <property type="protein sequence ID" value="CDI43014.1"/>
    <property type="molecule type" value="Genomic_DNA"/>
</dbReference>
<dbReference type="Proteomes" id="UP000017243">
    <property type="component" value="Unassembled WGS sequence"/>
</dbReference>
<dbReference type="AlphaFoldDB" id="U4QME4"/>
<dbReference type="Gene3D" id="2.60.40.4300">
    <property type="match status" value="2"/>
</dbReference>
<comment type="caution">
    <text evidence="5">The sequence shown here is derived from an EMBL/GenBank/DDBJ whole genome shotgun (WGS) entry which is preliminary data.</text>
</comment>
<dbReference type="Pfam" id="PF04650">
    <property type="entry name" value="YSIRK_signal"/>
    <property type="match status" value="1"/>
</dbReference>
<dbReference type="Pfam" id="PF17966">
    <property type="entry name" value="Muc_B2"/>
    <property type="match status" value="1"/>
</dbReference>
<dbReference type="NCBIfam" id="TIGR01168">
    <property type="entry name" value="YSIRK_signal"/>
    <property type="match status" value="1"/>
</dbReference>
<evidence type="ECO:0000313" key="5">
    <source>
        <dbReference type="EMBL" id="CDI43014.1"/>
    </source>
</evidence>
<evidence type="ECO:0000259" key="4">
    <source>
        <dbReference type="Pfam" id="PF17966"/>
    </source>
</evidence>